<protein>
    <recommendedName>
        <fullName evidence="4">Small ribosomal subunit protein uS3</fullName>
    </recommendedName>
</protein>
<dbReference type="PANTHER" id="PTHR11760">
    <property type="entry name" value="30S/40S RIBOSOMAL PROTEIN S3"/>
    <property type="match status" value="1"/>
</dbReference>
<dbReference type="Gene3D" id="3.30.300.20">
    <property type="match status" value="1"/>
</dbReference>
<evidence type="ECO:0000256" key="1">
    <source>
        <dbReference type="ARBA" id="ARBA00010761"/>
    </source>
</evidence>
<organism evidence="6 7">
    <name type="scientific">Candidatus Nasuia deltocephalincola</name>
    <dbReference type="NCBI Taxonomy" id="1160784"/>
    <lineage>
        <taxon>Bacteria</taxon>
        <taxon>Pseudomonadati</taxon>
        <taxon>Pseudomonadota</taxon>
        <taxon>Betaproteobacteria</taxon>
        <taxon>Candidatus Nasuia</taxon>
    </lineage>
</organism>
<dbReference type="NCBIfam" id="TIGR01009">
    <property type="entry name" value="rpsC_bact"/>
    <property type="match status" value="1"/>
</dbReference>
<dbReference type="EMBL" id="CP024850">
    <property type="protein sequence ID" value="QSF25274.1"/>
    <property type="molecule type" value="Genomic_DNA"/>
</dbReference>
<dbReference type="InterPro" id="IPR009019">
    <property type="entry name" value="KH_sf_prok-type"/>
</dbReference>
<dbReference type="InterPro" id="IPR036419">
    <property type="entry name" value="Ribosomal_S3_C_sf"/>
</dbReference>
<evidence type="ECO:0000256" key="3">
    <source>
        <dbReference type="ARBA" id="ARBA00023274"/>
    </source>
</evidence>
<keyword evidence="2 4" id="KW-0689">Ribosomal protein</keyword>
<dbReference type="HAMAP" id="MF_01309_B">
    <property type="entry name" value="Ribosomal_uS3_B"/>
    <property type="match status" value="1"/>
</dbReference>
<feature type="domain" description="Small ribosomal subunit protein uS3 C-terminal" evidence="5">
    <location>
        <begin position="117"/>
        <end position="199"/>
    </location>
</feature>
<evidence type="ECO:0000256" key="4">
    <source>
        <dbReference type="HAMAP-Rule" id="MF_01309"/>
    </source>
</evidence>
<accession>A0A974WR56</accession>
<comment type="subunit">
    <text evidence="4">Part of the 30S ribosomal subunit. Forms a tight complex with proteins S10 and S14.</text>
</comment>
<dbReference type="GO" id="GO:0022627">
    <property type="term" value="C:cytosolic small ribosomal subunit"/>
    <property type="evidence" value="ECO:0007669"/>
    <property type="project" value="TreeGrafter"/>
</dbReference>
<dbReference type="Gene3D" id="3.30.1140.32">
    <property type="entry name" value="Ribosomal protein S3, C-terminal domain"/>
    <property type="match status" value="1"/>
</dbReference>
<dbReference type="InterPro" id="IPR015946">
    <property type="entry name" value="KH_dom-like_a/b"/>
</dbReference>
<evidence type="ECO:0000313" key="7">
    <source>
        <dbReference type="Proteomes" id="UP000663075"/>
    </source>
</evidence>
<dbReference type="InterPro" id="IPR057258">
    <property type="entry name" value="Ribosomal_uS3"/>
</dbReference>
<dbReference type="GO" id="GO:0003735">
    <property type="term" value="F:structural constituent of ribosome"/>
    <property type="evidence" value="ECO:0007669"/>
    <property type="project" value="InterPro"/>
</dbReference>
<dbReference type="PANTHER" id="PTHR11760:SF19">
    <property type="entry name" value="SMALL RIBOSOMAL SUBUNIT PROTEIN US3C"/>
    <property type="match status" value="1"/>
</dbReference>
<evidence type="ECO:0000313" key="6">
    <source>
        <dbReference type="EMBL" id="QSF25274.1"/>
    </source>
</evidence>
<dbReference type="GO" id="GO:0003729">
    <property type="term" value="F:mRNA binding"/>
    <property type="evidence" value="ECO:0007669"/>
    <property type="project" value="UniProtKB-UniRule"/>
</dbReference>
<dbReference type="SUPFAM" id="SSF54821">
    <property type="entry name" value="Ribosomal protein S3 C-terminal domain"/>
    <property type="match status" value="1"/>
</dbReference>
<keyword evidence="7" id="KW-1185">Reference proteome</keyword>
<dbReference type="Pfam" id="PF00189">
    <property type="entry name" value="Ribosomal_S3_C"/>
    <property type="match status" value="1"/>
</dbReference>
<name>A0A974WR56_9PROT</name>
<dbReference type="InterPro" id="IPR001351">
    <property type="entry name" value="Ribosomal_uS3_C"/>
</dbReference>
<reference evidence="6" key="1">
    <citation type="submission" date="2017-11" db="EMBL/GenBank/DDBJ databases">
        <authorList>
            <person name="Jian Z."/>
        </authorList>
    </citation>
    <scope>NUCLEOTIDE SEQUENCE</scope>
    <source>
        <strain evidence="6">YC</strain>
    </source>
</reference>
<dbReference type="InterPro" id="IPR005704">
    <property type="entry name" value="Ribosomal_uS3_bac-typ"/>
</dbReference>
<gene>
    <name evidence="4 6" type="primary">rpsC</name>
    <name evidence="6" type="ORF">CU086_00280</name>
</gene>
<proteinExistence type="inferred from homology"/>
<keyword evidence="3 4" id="KW-0687">Ribonucleoprotein</keyword>
<dbReference type="Proteomes" id="UP000663075">
    <property type="component" value="Chromosome"/>
</dbReference>
<evidence type="ECO:0000259" key="5">
    <source>
        <dbReference type="Pfam" id="PF00189"/>
    </source>
</evidence>
<dbReference type="AlphaFoldDB" id="A0A974WR56"/>
<sequence>MSKKVNPYLFRLNLNRNWNSFWYSKKSCYSEYLLEDFYIRNYLEKYFKKKPLGKIMIFKNINYIFIIIYLKKIPNINKLNFSNLKKELSIFTDKSLYLNFKNISVPDLDVKIIFFYIKKKIESRKSYKGILKNIISKIFKLKCLGLKIIINGRINGNIMTRKQIFFYGKIPLQKICSNIRYYSGTAQTFYGSIGIKIWIYLGDFIY</sequence>
<comment type="similarity">
    <text evidence="1 4">Belongs to the universal ribosomal protein uS3 family.</text>
</comment>
<dbReference type="SUPFAM" id="SSF54814">
    <property type="entry name" value="Prokaryotic type KH domain (KH-domain type II)"/>
    <property type="match status" value="1"/>
</dbReference>
<comment type="function">
    <text evidence="4">Binds the lower part of the 30S subunit head. Binds mRNA in the 70S ribosome, positioning it for translation.</text>
</comment>
<evidence type="ECO:0000256" key="2">
    <source>
        <dbReference type="ARBA" id="ARBA00022980"/>
    </source>
</evidence>
<dbReference type="GO" id="GO:0006412">
    <property type="term" value="P:translation"/>
    <property type="evidence" value="ECO:0007669"/>
    <property type="project" value="UniProtKB-UniRule"/>
</dbReference>